<protein>
    <submittedName>
        <fullName evidence="3">Phage integrase: site-specific recombinase</fullName>
    </submittedName>
</protein>
<dbReference type="InterPro" id="IPR002104">
    <property type="entry name" value="Integrase_catalytic"/>
</dbReference>
<dbReference type="Gene3D" id="1.10.443.10">
    <property type="entry name" value="Intergrase catalytic core"/>
    <property type="match status" value="1"/>
</dbReference>
<dbReference type="InterPro" id="IPR050090">
    <property type="entry name" value="Tyrosine_recombinase_XerCD"/>
</dbReference>
<evidence type="ECO:0000256" key="1">
    <source>
        <dbReference type="ARBA" id="ARBA00023172"/>
    </source>
</evidence>
<dbReference type="GO" id="GO:0006310">
    <property type="term" value="P:DNA recombination"/>
    <property type="evidence" value="ECO:0007669"/>
    <property type="project" value="UniProtKB-KW"/>
</dbReference>
<dbReference type="Pfam" id="PF00589">
    <property type="entry name" value="Phage_integrase"/>
    <property type="match status" value="1"/>
</dbReference>
<evidence type="ECO:0000313" key="3">
    <source>
        <dbReference type="EMBL" id="OLN27316.1"/>
    </source>
</evidence>
<organism evidence="3 4">
    <name type="scientific">Desulfosporosinus metallidurans</name>
    <dbReference type="NCBI Taxonomy" id="1888891"/>
    <lineage>
        <taxon>Bacteria</taxon>
        <taxon>Bacillati</taxon>
        <taxon>Bacillota</taxon>
        <taxon>Clostridia</taxon>
        <taxon>Eubacteriales</taxon>
        <taxon>Desulfitobacteriaceae</taxon>
        <taxon>Desulfosporosinus</taxon>
    </lineage>
</organism>
<gene>
    <name evidence="3" type="ORF">DSOL_4587</name>
</gene>
<accession>A0A1Q8QJ24</accession>
<keyword evidence="4" id="KW-1185">Reference proteome</keyword>
<dbReference type="GO" id="GO:0015074">
    <property type="term" value="P:DNA integration"/>
    <property type="evidence" value="ECO:0007669"/>
    <property type="project" value="InterPro"/>
</dbReference>
<dbReference type="Proteomes" id="UP000186102">
    <property type="component" value="Unassembled WGS sequence"/>
</dbReference>
<proteinExistence type="predicted"/>
<sequence>MEFVEPIRDRKKIEAIKKVLRGSNLRDHVLFTLGINSGLRVSDLLKLKVSDVLDEKGRVKDRITVREKKTGKTKTFPFSDTVIKALREYPLGTLPEMALFPSRKGGGPITRQQAYRIINDAAKTVGIKDKIGTHTLRKTFGYHAYIAGVDVTRIQSLLNHASPKETLRYIGITQDELDDVYLNLNL</sequence>
<dbReference type="PANTHER" id="PTHR30349:SF82">
    <property type="entry name" value="INTEGRASE_RECOMBINASE YOEC-RELATED"/>
    <property type="match status" value="1"/>
</dbReference>
<dbReference type="CDD" id="cd01192">
    <property type="entry name" value="INT_C_like_3"/>
    <property type="match status" value="1"/>
</dbReference>
<feature type="domain" description="Tyr recombinase" evidence="2">
    <location>
        <begin position="2"/>
        <end position="182"/>
    </location>
</feature>
<dbReference type="STRING" id="1888891.DSOL_4587"/>
<evidence type="ECO:0000259" key="2">
    <source>
        <dbReference type="PROSITE" id="PS51898"/>
    </source>
</evidence>
<dbReference type="AlphaFoldDB" id="A0A1Q8QJ24"/>
<name>A0A1Q8QJ24_9FIRM</name>
<dbReference type="EMBL" id="MLBF01000059">
    <property type="protein sequence ID" value="OLN27316.1"/>
    <property type="molecule type" value="Genomic_DNA"/>
</dbReference>
<evidence type="ECO:0000313" key="4">
    <source>
        <dbReference type="Proteomes" id="UP000186102"/>
    </source>
</evidence>
<dbReference type="OrthoDB" id="9788852at2"/>
<dbReference type="PANTHER" id="PTHR30349">
    <property type="entry name" value="PHAGE INTEGRASE-RELATED"/>
    <property type="match status" value="1"/>
</dbReference>
<dbReference type="RefSeq" id="WP_075366914.1">
    <property type="nucleotide sequence ID" value="NZ_MLBF01000059.1"/>
</dbReference>
<dbReference type="PROSITE" id="PS51898">
    <property type="entry name" value="TYR_RECOMBINASE"/>
    <property type="match status" value="1"/>
</dbReference>
<comment type="caution">
    <text evidence="3">The sequence shown here is derived from an EMBL/GenBank/DDBJ whole genome shotgun (WGS) entry which is preliminary data.</text>
</comment>
<keyword evidence="1" id="KW-0233">DNA recombination</keyword>
<dbReference type="InterPro" id="IPR011010">
    <property type="entry name" value="DNA_brk_join_enz"/>
</dbReference>
<dbReference type="GO" id="GO:0003677">
    <property type="term" value="F:DNA binding"/>
    <property type="evidence" value="ECO:0007669"/>
    <property type="project" value="InterPro"/>
</dbReference>
<dbReference type="InterPro" id="IPR013762">
    <property type="entry name" value="Integrase-like_cat_sf"/>
</dbReference>
<dbReference type="SUPFAM" id="SSF56349">
    <property type="entry name" value="DNA breaking-rejoining enzymes"/>
    <property type="match status" value="1"/>
</dbReference>
<reference evidence="3 4" key="1">
    <citation type="submission" date="2016-09" db="EMBL/GenBank/DDBJ databases">
        <title>Complete genome of Desulfosporosinus sp. OL.</title>
        <authorList>
            <person name="Mardanov A."/>
            <person name="Beletsky A."/>
            <person name="Panova A."/>
            <person name="Karnachuk O."/>
            <person name="Ravin N."/>
        </authorList>
    </citation>
    <scope>NUCLEOTIDE SEQUENCE [LARGE SCALE GENOMIC DNA]</scope>
    <source>
        <strain evidence="3 4">OL</strain>
    </source>
</reference>